<dbReference type="AlphaFoldDB" id="A0A507BHJ2"/>
<evidence type="ECO:0000313" key="3">
    <source>
        <dbReference type="EMBL" id="TPX16809.1"/>
    </source>
</evidence>
<dbReference type="EMBL" id="SKBQ01000160">
    <property type="protein sequence ID" value="TPX16809.1"/>
    <property type="molecule type" value="Genomic_DNA"/>
</dbReference>
<accession>A0A507BHJ2</accession>
<keyword evidence="4" id="KW-1185">Reference proteome</keyword>
<evidence type="ECO:0000313" key="4">
    <source>
        <dbReference type="Proteomes" id="UP000319257"/>
    </source>
</evidence>
<dbReference type="InParanoid" id="A0A507BHJ2"/>
<feature type="compositionally biased region" description="Polar residues" evidence="1">
    <location>
        <begin position="45"/>
        <end position="54"/>
    </location>
</feature>
<feature type="signal peptide" evidence="2">
    <location>
        <begin position="1"/>
        <end position="27"/>
    </location>
</feature>
<reference evidence="3 4" key="1">
    <citation type="submission" date="2019-06" db="EMBL/GenBank/DDBJ databases">
        <title>Draft genome sequence of the filamentous fungus Phialemoniopsis curvata isolated from diesel fuel.</title>
        <authorList>
            <person name="Varaljay V.A."/>
            <person name="Lyon W.J."/>
            <person name="Crouch A.L."/>
            <person name="Drake C.E."/>
            <person name="Hollomon J.M."/>
            <person name="Nadeau L.J."/>
            <person name="Nunn H.S."/>
            <person name="Stevenson B.S."/>
            <person name="Bojanowski C.L."/>
            <person name="Crookes-Goodson W.J."/>
        </authorList>
    </citation>
    <scope>NUCLEOTIDE SEQUENCE [LARGE SCALE GENOMIC DNA]</scope>
    <source>
        <strain evidence="3 4">D216</strain>
    </source>
</reference>
<proteinExistence type="predicted"/>
<evidence type="ECO:0000256" key="2">
    <source>
        <dbReference type="SAM" id="SignalP"/>
    </source>
</evidence>
<feature type="chain" id="PRO_5021465968" description="Secreted protein" evidence="2">
    <location>
        <begin position="28"/>
        <end position="77"/>
    </location>
</feature>
<dbReference type="GeneID" id="41979808"/>
<dbReference type="RefSeq" id="XP_030998520.1">
    <property type="nucleotide sequence ID" value="XM_031135193.1"/>
</dbReference>
<sequence>MPFLARSICAIMLANAVLLDLAGFGRAGDRAQRLRSKYLPRQTSAYLGSGTPAQRKSLMGPLASSPQNQLRTRYTGC</sequence>
<protein>
    <recommendedName>
        <fullName evidence="5">Secreted protein</fullName>
    </recommendedName>
</protein>
<dbReference type="Proteomes" id="UP000319257">
    <property type="component" value="Unassembled WGS sequence"/>
</dbReference>
<gene>
    <name evidence="3" type="ORF">E0L32_012361</name>
</gene>
<evidence type="ECO:0000256" key="1">
    <source>
        <dbReference type="SAM" id="MobiDB-lite"/>
    </source>
</evidence>
<feature type="region of interest" description="Disordered" evidence="1">
    <location>
        <begin position="45"/>
        <end position="77"/>
    </location>
</feature>
<organism evidence="3 4">
    <name type="scientific">Thyridium curvatum</name>
    <dbReference type="NCBI Taxonomy" id="1093900"/>
    <lineage>
        <taxon>Eukaryota</taxon>
        <taxon>Fungi</taxon>
        <taxon>Dikarya</taxon>
        <taxon>Ascomycota</taxon>
        <taxon>Pezizomycotina</taxon>
        <taxon>Sordariomycetes</taxon>
        <taxon>Sordariomycetidae</taxon>
        <taxon>Thyridiales</taxon>
        <taxon>Thyridiaceae</taxon>
        <taxon>Thyridium</taxon>
    </lineage>
</organism>
<comment type="caution">
    <text evidence="3">The sequence shown here is derived from an EMBL/GenBank/DDBJ whole genome shotgun (WGS) entry which is preliminary data.</text>
</comment>
<name>A0A507BHJ2_9PEZI</name>
<evidence type="ECO:0008006" key="5">
    <source>
        <dbReference type="Google" id="ProtNLM"/>
    </source>
</evidence>
<keyword evidence="2" id="KW-0732">Signal</keyword>
<feature type="compositionally biased region" description="Polar residues" evidence="1">
    <location>
        <begin position="64"/>
        <end position="77"/>
    </location>
</feature>